<dbReference type="PANTHER" id="PTHR22880:SF225">
    <property type="entry name" value="BROMODOMAIN-CONTAINING PROTEIN BET-1-RELATED"/>
    <property type="match status" value="1"/>
</dbReference>
<dbReference type="Proteomes" id="UP001281761">
    <property type="component" value="Unassembled WGS sequence"/>
</dbReference>
<evidence type="ECO:0000256" key="1">
    <source>
        <dbReference type="ARBA" id="ARBA00023117"/>
    </source>
</evidence>
<dbReference type="InterPro" id="IPR036427">
    <property type="entry name" value="Bromodomain-like_sf"/>
</dbReference>
<dbReference type="PRINTS" id="PR00503">
    <property type="entry name" value="BROMODOMAIN"/>
</dbReference>
<dbReference type="SUPFAM" id="SSF47370">
    <property type="entry name" value="Bromodomain"/>
    <property type="match status" value="1"/>
</dbReference>
<reference evidence="5 6" key="1">
    <citation type="journal article" date="2022" name="bioRxiv">
        <title>Genomics of Preaxostyla Flagellates Illuminates Evolutionary Transitions and the Path Towards Mitochondrial Loss.</title>
        <authorList>
            <person name="Novak L.V.F."/>
            <person name="Treitli S.C."/>
            <person name="Pyrih J."/>
            <person name="Halakuc P."/>
            <person name="Pipaliya S.V."/>
            <person name="Vacek V."/>
            <person name="Brzon O."/>
            <person name="Soukal P."/>
            <person name="Eme L."/>
            <person name="Dacks J.B."/>
            <person name="Karnkowska A."/>
            <person name="Elias M."/>
            <person name="Hampl V."/>
        </authorList>
    </citation>
    <scope>NUCLEOTIDE SEQUENCE [LARGE SCALE GENOMIC DNA]</scope>
    <source>
        <strain evidence="5">NAU3</strain>
        <tissue evidence="5">Gut</tissue>
    </source>
</reference>
<dbReference type="PROSITE" id="PS00633">
    <property type="entry name" value="BROMODOMAIN_1"/>
    <property type="match status" value="1"/>
</dbReference>
<comment type="caution">
    <text evidence="5">The sequence shown here is derived from an EMBL/GenBank/DDBJ whole genome shotgun (WGS) entry which is preliminary data.</text>
</comment>
<dbReference type="SMART" id="SM00297">
    <property type="entry name" value="BROMO"/>
    <property type="match status" value="1"/>
</dbReference>
<dbReference type="Pfam" id="PF00439">
    <property type="entry name" value="Bromodomain"/>
    <property type="match status" value="1"/>
</dbReference>
<evidence type="ECO:0000313" key="5">
    <source>
        <dbReference type="EMBL" id="KAK2946466.1"/>
    </source>
</evidence>
<dbReference type="InterPro" id="IPR001487">
    <property type="entry name" value="Bromodomain"/>
</dbReference>
<dbReference type="PROSITE" id="PS50014">
    <property type="entry name" value="BROMODOMAIN_2"/>
    <property type="match status" value="1"/>
</dbReference>
<keyword evidence="6" id="KW-1185">Reference proteome</keyword>
<dbReference type="Pfam" id="PF17035">
    <property type="entry name" value="BET"/>
    <property type="match status" value="1"/>
</dbReference>
<dbReference type="InterPro" id="IPR050935">
    <property type="entry name" value="Bromo_chromatin_reader"/>
</dbReference>
<dbReference type="Gene3D" id="1.20.920.10">
    <property type="entry name" value="Bromodomain-like"/>
    <property type="match status" value="1"/>
</dbReference>
<name>A0ABQ9X749_9EUKA</name>
<dbReference type="Gene3D" id="1.20.1270.220">
    <property type="match status" value="1"/>
</dbReference>
<evidence type="ECO:0000256" key="3">
    <source>
        <dbReference type="SAM" id="MobiDB-lite"/>
    </source>
</evidence>
<accession>A0ABQ9X749</accession>
<dbReference type="EMBL" id="JARBJD010000228">
    <property type="protein sequence ID" value="KAK2946466.1"/>
    <property type="molecule type" value="Genomic_DNA"/>
</dbReference>
<feature type="domain" description="Bromo" evidence="4">
    <location>
        <begin position="62"/>
        <end position="135"/>
    </location>
</feature>
<dbReference type="PANTHER" id="PTHR22880">
    <property type="entry name" value="FALZ-RELATED BROMODOMAIN-CONTAINING PROTEINS"/>
    <property type="match status" value="1"/>
</dbReference>
<dbReference type="InterPro" id="IPR027353">
    <property type="entry name" value="NET_dom"/>
</dbReference>
<evidence type="ECO:0000259" key="4">
    <source>
        <dbReference type="PROSITE" id="PS50014"/>
    </source>
</evidence>
<feature type="region of interest" description="Disordered" evidence="3">
    <location>
        <begin position="1"/>
        <end position="32"/>
    </location>
</feature>
<dbReference type="InterPro" id="IPR018359">
    <property type="entry name" value="Bromodomain_CS"/>
</dbReference>
<gene>
    <name evidence="5" type="ORF">BLNAU_18631</name>
</gene>
<protein>
    <recommendedName>
        <fullName evidence="4">Bromo domain-containing protein</fullName>
    </recommendedName>
</protein>
<keyword evidence="1 2" id="KW-0103">Bromodomain</keyword>
<evidence type="ECO:0000313" key="6">
    <source>
        <dbReference type="Proteomes" id="UP001281761"/>
    </source>
</evidence>
<dbReference type="InterPro" id="IPR038336">
    <property type="entry name" value="NET_sf"/>
</dbReference>
<evidence type="ECO:0000256" key="2">
    <source>
        <dbReference type="PROSITE-ProRule" id="PRU00035"/>
    </source>
</evidence>
<sequence>MPKDVNGEGSTALSPGRSHTFEDNDADPGNSGALQITQSLPVNFEFSAQRFAFFKRLAKDLIHHRDGGPFSSPVDVETLKIPQYFDIIKHPMDLGTIYNRLDTGAYEYAVDAVISDFVLVFDNCFHFNPPFTPVSEMGEGLYKLMLRRMENSKLFTPEQMALASGTDVYKYHKDPSIEGYDDPGPRSKTESRAKGRGGDRSGAALRIPRIKPVLDDLLIHHEEEIEEFTLTETEALFLKINMLPDHFHETIMEFIIQTCPYVLVEYDNENLDINLDRLPREVLRRLQEYVDECFNVIQQAGFQPQPISAPQASQLAS</sequence>
<feature type="region of interest" description="Disordered" evidence="3">
    <location>
        <begin position="175"/>
        <end position="202"/>
    </location>
</feature>
<organism evidence="5 6">
    <name type="scientific">Blattamonas nauphoetae</name>
    <dbReference type="NCBI Taxonomy" id="2049346"/>
    <lineage>
        <taxon>Eukaryota</taxon>
        <taxon>Metamonada</taxon>
        <taxon>Preaxostyla</taxon>
        <taxon>Oxymonadida</taxon>
        <taxon>Blattamonas</taxon>
    </lineage>
</organism>
<proteinExistence type="predicted"/>
<feature type="compositionally biased region" description="Basic and acidic residues" evidence="3">
    <location>
        <begin position="183"/>
        <end position="199"/>
    </location>
</feature>